<dbReference type="RefSeq" id="XP_042923166.1">
    <property type="nucleotide sequence ID" value="XM_043064598.1"/>
</dbReference>
<dbReference type="PANTHER" id="PTHR40613:SF1">
    <property type="entry name" value="CYTOPLASMIC PROTEIN"/>
    <property type="match status" value="1"/>
</dbReference>
<proteinExistence type="predicted"/>
<dbReference type="PANTHER" id="PTHR40613">
    <property type="match status" value="1"/>
</dbReference>
<feature type="region of interest" description="Disordered" evidence="1">
    <location>
        <begin position="205"/>
        <end position="230"/>
    </location>
</feature>
<accession>A0A2K3DLH0</accession>
<dbReference type="AlphaFoldDB" id="A0A2K3DLH0"/>
<name>A0A2K3DLH0_CHLRE</name>
<dbReference type="KEGG" id="cre:CHLRE_07g353100v5"/>
<dbReference type="OrthoDB" id="549711at2759"/>
<dbReference type="GeneID" id="66054217"/>
<dbReference type="Gramene" id="PNW81368">
    <property type="protein sequence ID" value="PNW81368"/>
    <property type="gene ID" value="CHLRE_07g353100v5"/>
</dbReference>
<dbReference type="InParanoid" id="A0A2K3DLH0"/>
<sequence>MCYLHYRLSGAFPPKCRERLPELLRTMPEGDWTNAGETAMHMMVQGCLARRFFPDPSVEEAQAADGSRRDCERAEYLAGAMGAMLEAGLDAHAPDAHGTSVVQLLRAGRRQYSREVAELAGSRRVGDVKGLLSMVRAINEALEACGKDTKGGGAAGGGATIHVGAGVGAGAGLATPGPAAGKKRQCMTQASPLGQSVAVALEGGSPAAAAPHAPRKRPRSDGEGAASTCGAGVHQGVRRALDGVKLERAAASLAVGPAAVAARVAVKPEPEASAAVVGPCGSAARLAPGSAVVKREPCSGMGSAARVGATVKQELAATPAASVCSRAARTAALPQPKQELQQEPKQELQEDEAEQVQEQVPVMPFGQYWGRPLTHLPASYVCWLCQQEGIFQHSVQRQDLCMQLLDAGIIRAAEADAVSPGAGHPYLSGYEPVWRVAPATPEELQEAREALVTFGQHRGERVAELPSDYIGWMCRQPGFWDLDQARKRVLLRQLEVLGRVGYTRAGQVVLAAAERTGGYASRGVYKHEVVFRGFGSGGWGAEYDCDFDG</sequence>
<dbReference type="ExpressionAtlas" id="A0A2K3DLH0">
    <property type="expression patterns" value="baseline"/>
</dbReference>
<organism evidence="2 3">
    <name type="scientific">Chlamydomonas reinhardtii</name>
    <name type="common">Chlamydomonas smithii</name>
    <dbReference type="NCBI Taxonomy" id="3055"/>
    <lineage>
        <taxon>Eukaryota</taxon>
        <taxon>Viridiplantae</taxon>
        <taxon>Chlorophyta</taxon>
        <taxon>core chlorophytes</taxon>
        <taxon>Chlorophyceae</taxon>
        <taxon>CS clade</taxon>
        <taxon>Chlamydomonadales</taxon>
        <taxon>Chlamydomonadaceae</taxon>
        <taxon>Chlamydomonas</taxon>
    </lineage>
</organism>
<evidence type="ECO:0000313" key="3">
    <source>
        <dbReference type="Proteomes" id="UP000006906"/>
    </source>
</evidence>
<dbReference type="Pfam" id="PF12843">
    <property type="entry name" value="QSregVF_b"/>
    <property type="match status" value="1"/>
</dbReference>
<reference evidence="2 3" key="1">
    <citation type="journal article" date="2007" name="Science">
        <title>The Chlamydomonas genome reveals the evolution of key animal and plant functions.</title>
        <authorList>
            <person name="Merchant S.S."/>
            <person name="Prochnik S.E."/>
            <person name="Vallon O."/>
            <person name="Harris E.H."/>
            <person name="Karpowicz S.J."/>
            <person name="Witman G.B."/>
            <person name="Terry A."/>
            <person name="Salamov A."/>
            <person name="Fritz-Laylin L.K."/>
            <person name="Marechal-Drouard L."/>
            <person name="Marshall W.F."/>
            <person name="Qu L.H."/>
            <person name="Nelson D.R."/>
            <person name="Sanderfoot A.A."/>
            <person name="Spalding M.H."/>
            <person name="Kapitonov V.V."/>
            <person name="Ren Q."/>
            <person name="Ferris P."/>
            <person name="Lindquist E."/>
            <person name="Shapiro H."/>
            <person name="Lucas S.M."/>
            <person name="Grimwood J."/>
            <person name="Schmutz J."/>
            <person name="Cardol P."/>
            <person name="Cerutti H."/>
            <person name="Chanfreau G."/>
            <person name="Chen C.L."/>
            <person name="Cognat V."/>
            <person name="Croft M.T."/>
            <person name="Dent R."/>
            <person name="Dutcher S."/>
            <person name="Fernandez E."/>
            <person name="Fukuzawa H."/>
            <person name="Gonzalez-Ballester D."/>
            <person name="Gonzalez-Halphen D."/>
            <person name="Hallmann A."/>
            <person name="Hanikenne M."/>
            <person name="Hippler M."/>
            <person name="Inwood W."/>
            <person name="Jabbari K."/>
            <person name="Kalanon M."/>
            <person name="Kuras R."/>
            <person name="Lefebvre P.A."/>
            <person name="Lemaire S.D."/>
            <person name="Lobanov A.V."/>
            <person name="Lohr M."/>
            <person name="Manuell A."/>
            <person name="Meier I."/>
            <person name="Mets L."/>
            <person name="Mittag M."/>
            <person name="Mittelmeier T."/>
            <person name="Moroney J.V."/>
            <person name="Moseley J."/>
            <person name="Napoli C."/>
            <person name="Nedelcu A.M."/>
            <person name="Niyogi K."/>
            <person name="Novoselov S.V."/>
            <person name="Paulsen I.T."/>
            <person name="Pazour G."/>
            <person name="Purton S."/>
            <person name="Ral J.P."/>
            <person name="Riano-Pachon D.M."/>
            <person name="Riekhof W."/>
            <person name="Rymarquis L."/>
            <person name="Schroda M."/>
            <person name="Stern D."/>
            <person name="Umen J."/>
            <person name="Willows R."/>
            <person name="Wilson N."/>
            <person name="Zimmer S.L."/>
            <person name="Allmer J."/>
            <person name="Balk J."/>
            <person name="Bisova K."/>
            <person name="Chen C.J."/>
            <person name="Elias M."/>
            <person name="Gendler K."/>
            <person name="Hauser C."/>
            <person name="Lamb M.R."/>
            <person name="Ledford H."/>
            <person name="Long J.C."/>
            <person name="Minagawa J."/>
            <person name="Page M.D."/>
            <person name="Pan J."/>
            <person name="Pootakham W."/>
            <person name="Roje S."/>
            <person name="Rose A."/>
            <person name="Stahlberg E."/>
            <person name="Terauchi A.M."/>
            <person name="Yang P."/>
            <person name="Ball S."/>
            <person name="Bowler C."/>
            <person name="Dieckmann C.L."/>
            <person name="Gladyshev V.N."/>
            <person name="Green P."/>
            <person name="Jorgensen R."/>
            <person name="Mayfield S."/>
            <person name="Mueller-Roeber B."/>
            <person name="Rajamani S."/>
            <person name="Sayre R.T."/>
            <person name="Brokstein P."/>
            <person name="Dubchak I."/>
            <person name="Goodstein D."/>
            <person name="Hornick L."/>
            <person name="Huang Y.W."/>
            <person name="Jhaveri J."/>
            <person name="Luo Y."/>
            <person name="Martinez D."/>
            <person name="Ngau W.C."/>
            <person name="Otillar B."/>
            <person name="Poliakov A."/>
            <person name="Porter A."/>
            <person name="Szajkowski L."/>
            <person name="Werner G."/>
            <person name="Zhou K."/>
            <person name="Grigoriev I.V."/>
            <person name="Rokhsar D.S."/>
            <person name="Grossman A.R."/>
        </authorList>
    </citation>
    <scope>NUCLEOTIDE SEQUENCE [LARGE SCALE GENOMIC DNA]</scope>
    <source>
        <strain evidence="3">CC-503</strain>
    </source>
</reference>
<dbReference type="Proteomes" id="UP000006906">
    <property type="component" value="Chromosome 7"/>
</dbReference>
<dbReference type="EMBL" id="CM008968">
    <property type="protein sequence ID" value="PNW81368.1"/>
    <property type="molecule type" value="Genomic_DNA"/>
</dbReference>
<evidence type="ECO:0000256" key="1">
    <source>
        <dbReference type="SAM" id="MobiDB-lite"/>
    </source>
</evidence>
<keyword evidence="3" id="KW-1185">Reference proteome</keyword>
<evidence type="ECO:0000313" key="2">
    <source>
        <dbReference type="EMBL" id="PNW81368.1"/>
    </source>
</evidence>
<dbReference type="PaxDb" id="3055-EDP03979"/>
<protein>
    <submittedName>
        <fullName evidence="2">Uncharacterized protein</fullName>
    </submittedName>
</protein>
<gene>
    <name evidence="2" type="ORF">CHLRE_07g353100v5</name>
</gene>
<dbReference type="InterPro" id="IPR024530">
    <property type="entry name" value="QSregVF_b"/>
</dbReference>
<feature type="region of interest" description="Disordered" evidence="1">
    <location>
        <begin position="332"/>
        <end position="353"/>
    </location>
</feature>